<sequence>MEPRGLLPDSRPANPSVRPAAHNGNLSSNVAGEAMLICQRWCRPMKTHAELHPYLQTSASTAMSQPAARGLILLIASKWPGQLVGSSKLEGG</sequence>
<dbReference type="Proteomes" id="UP001323617">
    <property type="component" value="Unassembled WGS sequence"/>
</dbReference>
<comment type="caution">
    <text evidence="2">The sequence shown here is derived from an EMBL/GenBank/DDBJ whole genome shotgun (WGS) entry which is preliminary data.</text>
</comment>
<evidence type="ECO:0000256" key="1">
    <source>
        <dbReference type="SAM" id="MobiDB-lite"/>
    </source>
</evidence>
<accession>A0ABR0IAL8</accession>
<gene>
    <name evidence="2" type="ORF">QC764_0070910</name>
</gene>
<dbReference type="RefSeq" id="XP_062800916.1">
    <property type="nucleotide sequence ID" value="XM_062940643.1"/>
</dbReference>
<name>A0ABR0IAL8_9PEZI</name>
<dbReference type="GeneID" id="87961288"/>
<evidence type="ECO:0000313" key="3">
    <source>
        <dbReference type="Proteomes" id="UP001323617"/>
    </source>
</evidence>
<evidence type="ECO:0000313" key="2">
    <source>
        <dbReference type="EMBL" id="KAK4677446.1"/>
    </source>
</evidence>
<keyword evidence="3" id="KW-1185">Reference proteome</keyword>
<feature type="region of interest" description="Disordered" evidence="1">
    <location>
        <begin position="1"/>
        <end position="26"/>
    </location>
</feature>
<reference evidence="2 3" key="1">
    <citation type="journal article" date="2023" name="bioRxiv">
        <title>High-quality genome assemblies of four members of thePodospora anserinaspecies complex.</title>
        <authorList>
            <person name="Ament-Velasquez S.L."/>
            <person name="Vogan A.A."/>
            <person name="Wallerman O."/>
            <person name="Hartmann F."/>
            <person name="Gautier V."/>
            <person name="Silar P."/>
            <person name="Giraud T."/>
            <person name="Johannesson H."/>
        </authorList>
    </citation>
    <scope>NUCLEOTIDE SEQUENCE [LARGE SCALE GENOMIC DNA]</scope>
    <source>
        <strain evidence="2 3">CBS 124.78</strain>
    </source>
</reference>
<protein>
    <submittedName>
        <fullName evidence="2">Uncharacterized protein</fullName>
    </submittedName>
</protein>
<dbReference type="EMBL" id="JAFFHC010000004">
    <property type="protein sequence ID" value="KAK4677446.1"/>
    <property type="molecule type" value="Genomic_DNA"/>
</dbReference>
<organism evidence="2 3">
    <name type="scientific">Podospora pseudoanserina</name>
    <dbReference type="NCBI Taxonomy" id="2609844"/>
    <lineage>
        <taxon>Eukaryota</taxon>
        <taxon>Fungi</taxon>
        <taxon>Dikarya</taxon>
        <taxon>Ascomycota</taxon>
        <taxon>Pezizomycotina</taxon>
        <taxon>Sordariomycetes</taxon>
        <taxon>Sordariomycetidae</taxon>
        <taxon>Sordariales</taxon>
        <taxon>Podosporaceae</taxon>
        <taxon>Podospora</taxon>
    </lineage>
</organism>
<proteinExistence type="predicted"/>